<dbReference type="HAMAP" id="MF_01209">
    <property type="entry name" value="CPSase_S_chain"/>
    <property type="match status" value="1"/>
</dbReference>
<dbReference type="Gene3D" id="3.50.30.20">
    <property type="entry name" value="Carbamoyl-phosphate synthase small subunit, N-terminal domain"/>
    <property type="match status" value="1"/>
</dbReference>
<comment type="catalytic activity">
    <reaction evidence="10 11">
        <text>L-glutamine + H2O = L-glutamate + NH4(+)</text>
        <dbReference type="Rhea" id="RHEA:15889"/>
        <dbReference type="ChEBI" id="CHEBI:15377"/>
        <dbReference type="ChEBI" id="CHEBI:28938"/>
        <dbReference type="ChEBI" id="CHEBI:29985"/>
        <dbReference type="ChEBI" id="CHEBI:58359"/>
    </reaction>
</comment>
<proteinExistence type="inferred from homology"/>
<dbReference type="OrthoDB" id="9804328at2"/>
<keyword evidence="4 11" id="KW-0436">Ligase</keyword>
<dbReference type="Pfam" id="PF00988">
    <property type="entry name" value="CPSase_sm_chain"/>
    <property type="match status" value="1"/>
</dbReference>
<dbReference type="AlphaFoldDB" id="A0A4Y7RMR1"/>
<feature type="active site" evidence="11">
    <location>
        <position position="335"/>
    </location>
</feature>
<dbReference type="PRINTS" id="PR00099">
    <property type="entry name" value="CPSGATASE"/>
</dbReference>
<comment type="pathway">
    <text evidence="2 11">Amino-acid biosynthesis; L-arginine biosynthesis; carbamoyl phosphate from bicarbonate: step 1/1.</text>
</comment>
<feature type="region of interest" description="CPSase" evidence="11">
    <location>
        <begin position="1"/>
        <end position="172"/>
    </location>
</feature>
<dbReference type="Pfam" id="PF00117">
    <property type="entry name" value="GATase"/>
    <property type="match status" value="1"/>
</dbReference>
<feature type="binding site" evidence="11">
    <location>
        <position position="252"/>
    </location>
    <ligand>
        <name>L-glutamine</name>
        <dbReference type="ChEBI" id="CHEBI:58359"/>
    </ligand>
</feature>
<evidence type="ECO:0000313" key="13">
    <source>
        <dbReference type="EMBL" id="TEB10278.1"/>
    </source>
</evidence>
<reference evidence="13 14" key="1">
    <citation type="journal article" date="2018" name="Environ. Microbiol.">
        <title>Novel energy conservation strategies and behaviour of Pelotomaculum schinkii driving syntrophic propionate catabolism.</title>
        <authorList>
            <person name="Hidalgo-Ahumada C.A.P."/>
            <person name="Nobu M.K."/>
            <person name="Narihiro T."/>
            <person name="Tamaki H."/>
            <person name="Liu W.T."/>
            <person name="Kamagata Y."/>
            <person name="Stams A.J.M."/>
            <person name="Imachi H."/>
            <person name="Sousa D.Z."/>
        </authorList>
    </citation>
    <scope>NUCLEOTIDE SEQUENCE [LARGE SCALE GENOMIC DNA]</scope>
    <source>
        <strain evidence="13 14">MGP</strain>
    </source>
</reference>
<dbReference type="SMART" id="SM01097">
    <property type="entry name" value="CPSase_sm_chain"/>
    <property type="match status" value="1"/>
</dbReference>
<dbReference type="GO" id="GO:0006526">
    <property type="term" value="P:L-arginine biosynthetic process"/>
    <property type="evidence" value="ECO:0007669"/>
    <property type="project" value="UniProtKB-UniRule"/>
</dbReference>
<dbReference type="InterPro" id="IPR036480">
    <property type="entry name" value="CarbP_synth_ssu_N_sf"/>
</dbReference>
<gene>
    <name evidence="13" type="primary">carA_4</name>
    <name evidence="11" type="synonym">carA</name>
    <name evidence="13" type="ORF">Pmgp_02475</name>
</gene>
<comment type="catalytic activity">
    <reaction evidence="9 11">
        <text>hydrogencarbonate + L-glutamine + 2 ATP + H2O = carbamoyl phosphate + L-glutamate + 2 ADP + phosphate + 2 H(+)</text>
        <dbReference type="Rhea" id="RHEA:18633"/>
        <dbReference type="ChEBI" id="CHEBI:15377"/>
        <dbReference type="ChEBI" id="CHEBI:15378"/>
        <dbReference type="ChEBI" id="CHEBI:17544"/>
        <dbReference type="ChEBI" id="CHEBI:29985"/>
        <dbReference type="ChEBI" id="CHEBI:30616"/>
        <dbReference type="ChEBI" id="CHEBI:43474"/>
        <dbReference type="ChEBI" id="CHEBI:58228"/>
        <dbReference type="ChEBI" id="CHEBI:58359"/>
        <dbReference type="ChEBI" id="CHEBI:456216"/>
        <dbReference type="EC" id="6.3.5.5"/>
    </reaction>
</comment>
<dbReference type="InterPro" id="IPR035686">
    <property type="entry name" value="CPSase_GATase1"/>
</dbReference>
<dbReference type="NCBIfam" id="TIGR01368">
    <property type="entry name" value="CPSaseIIsmall"/>
    <property type="match status" value="1"/>
</dbReference>
<comment type="pathway">
    <text evidence="1 11">Pyrimidine metabolism; UMP biosynthesis via de novo pathway; (S)-dihydroorotate from bicarbonate: step 1/3.</text>
</comment>
<dbReference type="GO" id="GO:0004359">
    <property type="term" value="F:glutaminase activity"/>
    <property type="evidence" value="ECO:0007669"/>
    <property type="project" value="RHEA"/>
</dbReference>
<feature type="binding site" evidence="11">
    <location>
        <position position="290"/>
    </location>
    <ligand>
        <name>L-glutamine</name>
        <dbReference type="ChEBI" id="CHEBI:58359"/>
    </ligand>
</feature>
<keyword evidence="6 11" id="KW-0067">ATP-binding</keyword>
<dbReference type="PROSITE" id="PS51273">
    <property type="entry name" value="GATASE_TYPE_1"/>
    <property type="match status" value="1"/>
</dbReference>
<dbReference type="GO" id="GO:0004088">
    <property type="term" value="F:carbamoyl-phosphate synthase (glutamine-hydrolyzing) activity"/>
    <property type="evidence" value="ECO:0007669"/>
    <property type="project" value="UniProtKB-UniRule"/>
</dbReference>
<accession>A0A4Y7RMR1</accession>
<dbReference type="InterPro" id="IPR050472">
    <property type="entry name" value="Anth_synth/Amidotransfase"/>
</dbReference>
<evidence type="ECO:0000256" key="9">
    <source>
        <dbReference type="ARBA" id="ARBA00048816"/>
    </source>
</evidence>
<comment type="caution">
    <text evidence="13">The sequence shown here is derived from an EMBL/GenBank/DDBJ whole genome shotgun (WGS) entry which is preliminary data.</text>
</comment>
<feature type="active site" evidence="11">
    <location>
        <position position="333"/>
    </location>
</feature>
<evidence type="ECO:0000256" key="5">
    <source>
        <dbReference type="ARBA" id="ARBA00022741"/>
    </source>
</evidence>
<dbReference type="Proteomes" id="UP000297597">
    <property type="component" value="Unassembled WGS sequence"/>
</dbReference>
<keyword evidence="14" id="KW-1185">Reference proteome</keyword>
<keyword evidence="11" id="KW-0055">Arginine biosynthesis</keyword>
<name>A0A4Y7RMR1_9FIRM</name>
<comment type="function">
    <text evidence="11">Small subunit of the glutamine-dependent carbamoyl phosphate synthetase (CPSase). CPSase catalyzes the formation of carbamoyl phosphate from the ammonia moiety of glutamine, carbonate, and phosphate donated by ATP, constituting the first step of 2 biosynthetic pathways, one leading to arginine and/or urea and the other to pyrimidine nucleotides. The small subunit (glutamine amidotransferase) binds and cleaves glutamine to supply the large subunit with the substrate ammonia.</text>
</comment>
<sequence length="359" mass="39512">MLATLALEDGTVFTGHAFGAAGEQWGEVVFNTGMTGYQEVLTDPSYCGQIVVMTYPLIGNYGIMKEDFESKKSYVRGFVVREECRQPSNWRLSETIDSFLKKENVIGLAGIDTRALTRRLRSYGTMRGVLCTGETDSQALVERAKNCPQLTGQELVPIVATTEIYTLPGDGFRVVLMDFGAKLNIIRCLRERNCEVVVVPPTTTAGEILSLNPAGIVLSNGPGDPTDVPYAIKTVQELIDKKPLLGICLGHQILGLAMGARTYKMKFGHRGANHPVKDLATGRVYISSHNHGFSVDEESMRGLDIYVSHRNLNDGTVEGLRHKFLPVFSVQYHPEASPGPKDSEYIFDEFLTKMAGEGR</sequence>
<dbReference type="UniPathway" id="UPA00068">
    <property type="reaction ID" value="UER00171"/>
</dbReference>
<dbReference type="NCBIfam" id="NF009475">
    <property type="entry name" value="PRK12838.1"/>
    <property type="match status" value="1"/>
</dbReference>
<dbReference type="GO" id="GO:0006207">
    <property type="term" value="P:'de novo' pyrimidine nucleobase biosynthetic process"/>
    <property type="evidence" value="ECO:0007669"/>
    <property type="project" value="InterPro"/>
</dbReference>
<comment type="similarity">
    <text evidence="3 11">Belongs to the CarA family.</text>
</comment>
<dbReference type="GO" id="GO:0005524">
    <property type="term" value="F:ATP binding"/>
    <property type="evidence" value="ECO:0007669"/>
    <property type="project" value="UniProtKB-UniRule"/>
</dbReference>
<comment type="subunit">
    <text evidence="11">Composed of two chains; the small (or glutamine) chain promotes the hydrolysis of glutamine to ammonia, which is used by the large (or ammonia) chain to synthesize carbamoyl phosphate. Tetramer of heterodimers (alpha,beta)4.</text>
</comment>
<dbReference type="Gene3D" id="3.40.50.880">
    <property type="match status" value="1"/>
</dbReference>
<feature type="active site" description="Nucleophile" evidence="11">
    <location>
        <position position="248"/>
    </location>
</feature>
<feature type="binding site" evidence="11">
    <location>
        <position position="249"/>
    </location>
    <ligand>
        <name>L-glutamine</name>
        <dbReference type="ChEBI" id="CHEBI:58359"/>
    </ligand>
</feature>
<evidence type="ECO:0000256" key="1">
    <source>
        <dbReference type="ARBA" id="ARBA00004812"/>
    </source>
</evidence>
<feature type="binding site" evidence="11">
    <location>
        <position position="293"/>
    </location>
    <ligand>
        <name>L-glutamine</name>
        <dbReference type="ChEBI" id="CHEBI:58359"/>
    </ligand>
</feature>
<evidence type="ECO:0000256" key="11">
    <source>
        <dbReference type="HAMAP-Rule" id="MF_01209"/>
    </source>
</evidence>
<evidence type="ECO:0000256" key="4">
    <source>
        <dbReference type="ARBA" id="ARBA00022598"/>
    </source>
</evidence>
<dbReference type="InterPro" id="IPR006274">
    <property type="entry name" value="CarbamoylP_synth_ssu"/>
</dbReference>
<evidence type="ECO:0000256" key="3">
    <source>
        <dbReference type="ARBA" id="ARBA00007800"/>
    </source>
</evidence>
<evidence type="ECO:0000259" key="12">
    <source>
        <dbReference type="SMART" id="SM01097"/>
    </source>
</evidence>
<feature type="binding site" evidence="11">
    <location>
        <position position="292"/>
    </location>
    <ligand>
        <name>L-glutamine</name>
        <dbReference type="ChEBI" id="CHEBI:58359"/>
    </ligand>
</feature>
<evidence type="ECO:0000256" key="7">
    <source>
        <dbReference type="ARBA" id="ARBA00022962"/>
    </source>
</evidence>
<keyword evidence="11" id="KW-0028">Amino-acid biosynthesis</keyword>
<dbReference type="PRINTS" id="PR00096">
    <property type="entry name" value="GATASE"/>
</dbReference>
<feature type="domain" description="Carbamoyl-phosphate synthase small subunit N-terminal" evidence="12">
    <location>
        <begin position="1"/>
        <end position="131"/>
    </location>
</feature>
<dbReference type="InterPro" id="IPR029062">
    <property type="entry name" value="Class_I_gatase-like"/>
</dbReference>
<dbReference type="PANTHER" id="PTHR43418:SF7">
    <property type="entry name" value="CARBAMOYL-PHOSPHATE SYNTHASE SMALL CHAIN"/>
    <property type="match status" value="1"/>
</dbReference>
<organism evidence="13 14">
    <name type="scientific">Pelotomaculum propionicicum</name>
    <dbReference type="NCBI Taxonomy" id="258475"/>
    <lineage>
        <taxon>Bacteria</taxon>
        <taxon>Bacillati</taxon>
        <taxon>Bacillota</taxon>
        <taxon>Clostridia</taxon>
        <taxon>Eubacteriales</taxon>
        <taxon>Desulfotomaculaceae</taxon>
        <taxon>Pelotomaculum</taxon>
    </lineage>
</organism>
<dbReference type="SUPFAM" id="SSF52021">
    <property type="entry name" value="Carbamoyl phosphate synthetase, small subunit N-terminal domain"/>
    <property type="match status" value="1"/>
</dbReference>
<dbReference type="CDD" id="cd01744">
    <property type="entry name" value="GATase1_CPSase"/>
    <property type="match status" value="1"/>
</dbReference>
<dbReference type="InterPro" id="IPR017926">
    <property type="entry name" value="GATASE"/>
</dbReference>
<evidence type="ECO:0000313" key="14">
    <source>
        <dbReference type="Proteomes" id="UP000297597"/>
    </source>
</evidence>
<keyword evidence="8 11" id="KW-0665">Pyrimidine biosynthesis</keyword>
<feature type="binding site" evidence="11">
    <location>
        <position position="45"/>
    </location>
    <ligand>
        <name>L-glutamine</name>
        <dbReference type="ChEBI" id="CHEBI:58359"/>
    </ligand>
</feature>
<protein>
    <recommendedName>
        <fullName evidence="11">Carbamoyl phosphate synthase small chain</fullName>
        <ecNumber evidence="11">6.3.5.5</ecNumber>
    </recommendedName>
    <alternativeName>
        <fullName evidence="11">Carbamoyl phosphate synthetase glutamine chain</fullName>
    </alternativeName>
</protein>
<dbReference type="PRINTS" id="PR00097">
    <property type="entry name" value="ANTSNTHASEII"/>
</dbReference>
<keyword evidence="7 11" id="KW-0315">Glutamine amidotransferase</keyword>
<evidence type="ECO:0000256" key="6">
    <source>
        <dbReference type="ARBA" id="ARBA00022840"/>
    </source>
</evidence>
<dbReference type="FunFam" id="3.50.30.20:FF:000001">
    <property type="entry name" value="Carbamoyl-phosphate synthase small chain"/>
    <property type="match status" value="1"/>
</dbReference>
<feature type="binding site" evidence="11">
    <location>
        <position position="221"/>
    </location>
    <ligand>
        <name>L-glutamine</name>
        <dbReference type="ChEBI" id="CHEBI:58359"/>
    </ligand>
</feature>
<dbReference type="PANTHER" id="PTHR43418">
    <property type="entry name" value="MULTIFUNCTIONAL TRYPTOPHAN BIOSYNTHESIS PROTEIN-RELATED"/>
    <property type="match status" value="1"/>
</dbReference>
<evidence type="ECO:0000256" key="10">
    <source>
        <dbReference type="ARBA" id="ARBA00049285"/>
    </source>
</evidence>
<dbReference type="RefSeq" id="WP_134214297.1">
    <property type="nucleotide sequence ID" value="NZ_QFFZ01000029.1"/>
</dbReference>
<dbReference type="SUPFAM" id="SSF52317">
    <property type="entry name" value="Class I glutamine amidotransferase-like"/>
    <property type="match status" value="1"/>
</dbReference>
<feature type="binding site" evidence="11">
    <location>
        <position position="223"/>
    </location>
    <ligand>
        <name>L-glutamine</name>
        <dbReference type="ChEBI" id="CHEBI:58359"/>
    </ligand>
</feature>
<dbReference type="InterPro" id="IPR002474">
    <property type="entry name" value="CarbamoylP_synth_ssu_N"/>
</dbReference>
<dbReference type="EC" id="6.3.5.5" evidence="11"/>
<dbReference type="UniPathway" id="UPA00070">
    <property type="reaction ID" value="UER00115"/>
</dbReference>
<evidence type="ECO:0000256" key="2">
    <source>
        <dbReference type="ARBA" id="ARBA00005077"/>
    </source>
</evidence>
<keyword evidence="5 11" id="KW-0547">Nucleotide-binding</keyword>
<dbReference type="GO" id="GO:0006541">
    <property type="term" value="P:glutamine metabolic process"/>
    <property type="evidence" value="ECO:0007669"/>
    <property type="project" value="InterPro"/>
</dbReference>
<evidence type="ECO:0000256" key="8">
    <source>
        <dbReference type="ARBA" id="ARBA00022975"/>
    </source>
</evidence>
<dbReference type="GO" id="GO:0044205">
    <property type="term" value="P:'de novo' UMP biosynthetic process"/>
    <property type="evidence" value="ECO:0007669"/>
    <property type="project" value="UniProtKB-UniRule"/>
</dbReference>
<dbReference type="EMBL" id="QFFZ01000029">
    <property type="protein sequence ID" value="TEB10278.1"/>
    <property type="molecule type" value="Genomic_DNA"/>
</dbReference>